<organism evidence="3 4">
    <name type="scientific">Kingella negevensis</name>
    <dbReference type="NCBI Taxonomy" id="1522312"/>
    <lineage>
        <taxon>Bacteria</taxon>
        <taxon>Pseudomonadati</taxon>
        <taxon>Pseudomonadota</taxon>
        <taxon>Betaproteobacteria</taxon>
        <taxon>Neisseriales</taxon>
        <taxon>Neisseriaceae</taxon>
        <taxon>Kingella</taxon>
    </lineage>
</organism>
<dbReference type="OrthoDB" id="8607286at2"/>
<dbReference type="EMBL" id="FXUV02000024">
    <property type="protein sequence ID" value="SNB69851.1"/>
    <property type="molecule type" value="Genomic_DNA"/>
</dbReference>
<keyword evidence="4" id="KW-1185">Reference proteome</keyword>
<feature type="region of interest" description="Disordered" evidence="1">
    <location>
        <begin position="258"/>
        <end position="355"/>
    </location>
</feature>
<evidence type="ECO:0000256" key="1">
    <source>
        <dbReference type="SAM" id="MobiDB-lite"/>
    </source>
</evidence>
<feature type="region of interest" description="Disordered" evidence="1">
    <location>
        <begin position="209"/>
        <end position="245"/>
    </location>
</feature>
<protein>
    <submittedName>
        <fullName evidence="3">Uncharacterized protein</fullName>
    </submittedName>
</protein>
<sequence length="377" mass="40447">MKKHILSTAIFAALALSACSDKKEARPAASAAAASTPAATIMSCDNSTFTNKIRDTIQQSITSEAQRYASQDTNQFIDSDKLIAAAAQLDISVNNAQAGSMPSTCQAQVAINIPQNVLAQARTNAPLLQLSNPAEIISKQLIGSNATFNGETLTFPLNFSIQGNTFAPTDNNLSGITNLLAQSLLAYGVKDTLNINGQPVARETLLRSLQAASRPEPKETQPETASTPRAKAAPTIADSIPNPPADLKKVEVAPISASAAPKPVPTEPQITEEVKPEVLTPPTPAKPNKISDSELESAQSANRKADQSIKSAWRKIDPEIQRDLVNDQRAWERKKQQACRSAAATGSDESDSRYKQLQCDTRLVNERIQYLNGYSID</sequence>
<evidence type="ECO:0000313" key="4">
    <source>
        <dbReference type="Proteomes" id="UP000215450"/>
    </source>
</evidence>
<dbReference type="PROSITE" id="PS51257">
    <property type="entry name" value="PROKAR_LIPOPROTEIN"/>
    <property type="match status" value="1"/>
</dbReference>
<dbReference type="STRING" id="1522312.GCA_900177895_01105"/>
<dbReference type="RefSeq" id="WP_095062663.1">
    <property type="nucleotide sequence ID" value="NZ_FXUV02000024.1"/>
</dbReference>
<name>A0A238TDS3_9NEIS</name>
<reference evidence="3 4" key="2">
    <citation type="submission" date="2017-06" db="EMBL/GenBank/DDBJ databases">
        <authorList>
            <person name="Kim H.J."/>
            <person name="Triplett B.A."/>
        </authorList>
    </citation>
    <scope>NUCLEOTIDE SEQUENCE [LARGE SCALE GENOMIC DNA]</scope>
    <source>
        <strain evidence="3">Kingella_eburonensis</strain>
    </source>
</reference>
<evidence type="ECO:0000313" key="2">
    <source>
        <dbReference type="EMBL" id="SMQ12473.1"/>
    </source>
</evidence>
<dbReference type="AlphaFoldDB" id="A0A238TDS3"/>
<dbReference type="Proteomes" id="UP000215450">
    <property type="component" value="Unassembled WGS sequence"/>
</dbReference>
<dbReference type="Gene3D" id="1.20.1270.180">
    <property type="match status" value="1"/>
</dbReference>
<evidence type="ECO:0000313" key="3">
    <source>
        <dbReference type="EMBL" id="SNB69851.1"/>
    </source>
</evidence>
<gene>
    <name evidence="3" type="ORF">KEBURONENSIS_01298</name>
    <name evidence="2" type="ORF">KEBURONENSIS_01373</name>
</gene>
<proteinExistence type="predicted"/>
<dbReference type="EMBL" id="FXUV01000022">
    <property type="protein sequence ID" value="SMQ12473.1"/>
    <property type="molecule type" value="Genomic_DNA"/>
</dbReference>
<accession>A0A238TDS3</accession>
<reference evidence="2" key="1">
    <citation type="submission" date="2017-05" db="EMBL/GenBank/DDBJ databases">
        <authorList>
            <person name="Song R."/>
            <person name="Chenine A.L."/>
            <person name="Ruprecht R.M."/>
        </authorList>
    </citation>
    <scope>NUCLEOTIDE SEQUENCE</scope>
    <source>
        <strain evidence="2">Kingella_eburonensis</strain>
    </source>
</reference>
<feature type="compositionally biased region" description="Basic and acidic residues" evidence="1">
    <location>
        <begin position="314"/>
        <end position="335"/>
    </location>
</feature>